<evidence type="ECO:0000256" key="7">
    <source>
        <dbReference type="ARBA" id="ARBA00022946"/>
    </source>
</evidence>
<evidence type="ECO:0000256" key="2">
    <source>
        <dbReference type="ARBA" id="ARBA00006837"/>
    </source>
</evidence>
<dbReference type="PANTHER" id="PTHR28021">
    <property type="entry name" value="PRESEQUENCE TRANSLOCATED-ASSOCIATED MOTOR SUBUNIT PAM17, MITOCHONDRIAL"/>
    <property type="match status" value="1"/>
</dbReference>
<dbReference type="AlphaFoldDB" id="A0A9P9AWJ6"/>
<dbReference type="InterPro" id="IPR013875">
    <property type="entry name" value="Pam17"/>
</dbReference>
<evidence type="ECO:0000256" key="8">
    <source>
        <dbReference type="ARBA" id="ARBA00022989"/>
    </source>
</evidence>
<dbReference type="GO" id="GO:0001405">
    <property type="term" value="C:PAM complex, Tim23 associated import motor"/>
    <property type="evidence" value="ECO:0007669"/>
    <property type="project" value="UniProtKB-UniRule"/>
</dbReference>
<keyword evidence="10 12" id="KW-0496">Mitochondrion</keyword>
<dbReference type="Pfam" id="PF08566">
    <property type="entry name" value="Pam17"/>
    <property type="match status" value="1"/>
</dbReference>
<dbReference type="OrthoDB" id="5970083at2759"/>
<keyword evidence="7" id="KW-0809">Transit peptide</keyword>
<dbReference type="PANTHER" id="PTHR28021:SF1">
    <property type="entry name" value="PRESEQUENCE TRANSLOCATED-ASSOCIATED MOTOR SUBUNIT PAM17, MITOCHONDRIAL"/>
    <property type="match status" value="1"/>
</dbReference>
<feature type="transmembrane region" description="Helical" evidence="12">
    <location>
        <begin position="136"/>
        <end position="164"/>
    </location>
</feature>
<keyword evidence="4 12" id="KW-0812">Transmembrane</keyword>
<comment type="similarity">
    <text evidence="2 12">Belongs to the PAM17 family.</text>
</comment>
<dbReference type="EMBL" id="JAGPYM010000004">
    <property type="protein sequence ID" value="KAH6895870.1"/>
    <property type="molecule type" value="Genomic_DNA"/>
</dbReference>
<dbReference type="Proteomes" id="UP000777438">
    <property type="component" value="Unassembled WGS sequence"/>
</dbReference>
<keyword evidence="14" id="KW-1185">Reference proteome</keyword>
<name>A0A9P9AWJ6_9HYPO</name>
<evidence type="ECO:0000313" key="13">
    <source>
        <dbReference type="EMBL" id="KAH6895870.1"/>
    </source>
</evidence>
<evidence type="ECO:0000256" key="5">
    <source>
        <dbReference type="ARBA" id="ARBA00022792"/>
    </source>
</evidence>
<comment type="function">
    <text evidence="12">Component of the PAM complex, a complex required for the translocation of transit peptide-containing proteins from the inner membrane into the mitochondrial matrix in an ATP-dependent manner.</text>
</comment>
<organism evidence="13 14">
    <name type="scientific">Thelonectria olida</name>
    <dbReference type="NCBI Taxonomy" id="1576542"/>
    <lineage>
        <taxon>Eukaryota</taxon>
        <taxon>Fungi</taxon>
        <taxon>Dikarya</taxon>
        <taxon>Ascomycota</taxon>
        <taxon>Pezizomycotina</taxon>
        <taxon>Sordariomycetes</taxon>
        <taxon>Hypocreomycetidae</taxon>
        <taxon>Hypocreales</taxon>
        <taxon>Nectriaceae</taxon>
        <taxon>Thelonectria</taxon>
    </lineage>
</organism>
<evidence type="ECO:0000256" key="10">
    <source>
        <dbReference type="ARBA" id="ARBA00023128"/>
    </source>
</evidence>
<keyword evidence="6 12" id="KW-0653">Protein transport</keyword>
<evidence type="ECO:0000256" key="11">
    <source>
        <dbReference type="ARBA" id="ARBA00023136"/>
    </source>
</evidence>
<protein>
    <recommendedName>
        <fullName evidence="12">Presequence translocated-associated motor subunit PAM17</fullName>
    </recommendedName>
</protein>
<evidence type="ECO:0000256" key="6">
    <source>
        <dbReference type="ARBA" id="ARBA00022927"/>
    </source>
</evidence>
<evidence type="ECO:0000313" key="14">
    <source>
        <dbReference type="Proteomes" id="UP000777438"/>
    </source>
</evidence>
<comment type="subcellular location">
    <subcellularLocation>
        <location evidence="1 12">Mitochondrion inner membrane</location>
        <topology evidence="1 12">Multi-pass membrane protein</topology>
    </subcellularLocation>
</comment>
<evidence type="ECO:0000256" key="1">
    <source>
        <dbReference type="ARBA" id="ARBA00004448"/>
    </source>
</evidence>
<keyword evidence="3 12" id="KW-0813">Transport</keyword>
<keyword evidence="5 12" id="KW-0999">Mitochondrion inner membrane</keyword>
<keyword evidence="11 12" id="KW-0472">Membrane</keyword>
<evidence type="ECO:0000256" key="4">
    <source>
        <dbReference type="ARBA" id="ARBA00022692"/>
    </source>
</evidence>
<sequence length="233" mass="25564">MASPFKTFVLRYPCQAAAVATGRTAGLVNCVPKASFSTAARPVSCLSSRVPARPQSFAALPKSFTRANSDQASPTSRDVSAAPLDWNTFFDLRLKRRRVQLVFSVASSFLGGFTGAVALMAGAGELITEKIALDPVITLGLATLSFSALGWLAGPSIGSQVFWLRYRKWKKQMTQKEAEFFARIKKHRVDPSNSSASNPVPDFYGEKIQSVTGYRRWLKDQKAFNKKKTAKFV</sequence>
<comment type="caution">
    <text evidence="13">The sequence shown here is derived from an EMBL/GenBank/DDBJ whole genome shotgun (WGS) entry which is preliminary data.</text>
</comment>
<gene>
    <name evidence="13" type="ORF">B0T10DRAFT_397950</name>
</gene>
<evidence type="ECO:0000256" key="3">
    <source>
        <dbReference type="ARBA" id="ARBA00022448"/>
    </source>
</evidence>
<keyword evidence="9 12" id="KW-0811">Translocation</keyword>
<keyword evidence="8 12" id="KW-1133">Transmembrane helix</keyword>
<evidence type="ECO:0000256" key="12">
    <source>
        <dbReference type="RuleBase" id="RU367146"/>
    </source>
</evidence>
<proteinExistence type="inferred from homology"/>
<reference evidence="13 14" key="1">
    <citation type="journal article" date="2021" name="Nat. Commun.">
        <title>Genetic determinants of endophytism in the Arabidopsis root mycobiome.</title>
        <authorList>
            <person name="Mesny F."/>
            <person name="Miyauchi S."/>
            <person name="Thiergart T."/>
            <person name="Pickel B."/>
            <person name="Atanasova L."/>
            <person name="Karlsson M."/>
            <person name="Huettel B."/>
            <person name="Barry K.W."/>
            <person name="Haridas S."/>
            <person name="Chen C."/>
            <person name="Bauer D."/>
            <person name="Andreopoulos W."/>
            <person name="Pangilinan J."/>
            <person name="LaButti K."/>
            <person name="Riley R."/>
            <person name="Lipzen A."/>
            <person name="Clum A."/>
            <person name="Drula E."/>
            <person name="Henrissat B."/>
            <person name="Kohler A."/>
            <person name="Grigoriev I.V."/>
            <person name="Martin F.M."/>
            <person name="Hacquard S."/>
        </authorList>
    </citation>
    <scope>NUCLEOTIDE SEQUENCE [LARGE SCALE GENOMIC DNA]</scope>
    <source>
        <strain evidence="13 14">MPI-CAGE-CH-0241</strain>
    </source>
</reference>
<feature type="transmembrane region" description="Helical" evidence="12">
    <location>
        <begin position="101"/>
        <end position="124"/>
    </location>
</feature>
<comment type="subunit">
    <text evidence="12">Component of the PAM complex.</text>
</comment>
<accession>A0A9P9AWJ6</accession>
<evidence type="ECO:0000256" key="9">
    <source>
        <dbReference type="ARBA" id="ARBA00023010"/>
    </source>
</evidence>
<dbReference type="GO" id="GO:0030150">
    <property type="term" value="P:protein import into mitochondrial matrix"/>
    <property type="evidence" value="ECO:0007669"/>
    <property type="project" value="UniProtKB-UniRule"/>
</dbReference>